<dbReference type="Pfam" id="PF01636">
    <property type="entry name" value="APH"/>
    <property type="match status" value="1"/>
</dbReference>
<dbReference type="CDD" id="cd05120">
    <property type="entry name" value="APH_ChoK_like"/>
    <property type="match status" value="1"/>
</dbReference>
<organism evidence="2 3">
    <name type="scientific">Clonostachys solani</name>
    <dbReference type="NCBI Taxonomy" id="160281"/>
    <lineage>
        <taxon>Eukaryota</taxon>
        <taxon>Fungi</taxon>
        <taxon>Dikarya</taxon>
        <taxon>Ascomycota</taxon>
        <taxon>Pezizomycotina</taxon>
        <taxon>Sordariomycetes</taxon>
        <taxon>Hypocreomycetidae</taxon>
        <taxon>Hypocreales</taxon>
        <taxon>Bionectriaceae</taxon>
        <taxon>Clonostachys</taxon>
    </lineage>
</organism>
<dbReference type="EMBL" id="CABFOC020000015">
    <property type="protein sequence ID" value="CAH0046836.1"/>
    <property type="molecule type" value="Genomic_DNA"/>
</dbReference>
<accession>A0A9P0E8V1</accession>
<dbReference type="OrthoDB" id="5404599at2759"/>
<dbReference type="SUPFAM" id="SSF56112">
    <property type="entry name" value="Protein kinase-like (PK-like)"/>
    <property type="match status" value="1"/>
</dbReference>
<dbReference type="PANTHER" id="PTHR21310">
    <property type="entry name" value="AMINOGLYCOSIDE PHOSPHOTRANSFERASE-RELATED-RELATED"/>
    <property type="match status" value="1"/>
</dbReference>
<keyword evidence="3" id="KW-1185">Reference proteome</keyword>
<evidence type="ECO:0000313" key="3">
    <source>
        <dbReference type="Proteomes" id="UP000775872"/>
    </source>
</evidence>
<dbReference type="AlphaFoldDB" id="A0A9P0E8V1"/>
<evidence type="ECO:0000313" key="2">
    <source>
        <dbReference type="EMBL" id="CAH0046836.1"/>
    </source>
</evidence>
<protein>
    <recommendedName>
        <fullName evidence="1">Aminoglycoside phosphotransferase domain-containing protein</fullName>
    </recommendedName>
</protein>
<comment type="caution">
    <text evidence="2">The sequence shown here is derived from an EMBL/GenBank/DDBJ whole genome shotgun (WGS) entry which is preliminary data.</text>
</comment>
<feature type="domain" description="Aminoglycoside phosphotransferase" evidence="1">
    <location>
        <begin position="88"/>
        <end position="277"/>
    </location>
</feature>
<proteinExistence type="predicted"/>
<dbReference type="InterPro" id="IPR002575">
    <property type="entry name" value="Aminoglycoside_PTrfase"/>
</dbReference>
<reference evidence="2" key="1">
    <citation type="submission" date="2021-10" db="EMBL/GenBank/DDBJ databases">
        <authorList>
            <person name="Piombo E."/>
        </authorList>
    </citation>
    <scope>NUCLEOTIDE SEQUENCE</scope>
</reference>
<evidence type="ECO:0000259" key="1">
    <source>
        <dbReference type="Pfam" id="PF01636"/>
    </source>
</evidence>
<dbReference type="PANTHER" id="PTHR21310:SF54">
    <property type="entry name" value="AMINOGLYCOSIDE PHOSPHOTRANSFERASE DOMAIN-CONTAINING PROTEIN"/>
    <property type="match status" value="1"/>
</dbReference>
<dbReference type="InterPro" id="IPR011009">
    <property type="entry name" value="Kinase-like_dom_sf"/>
</dbReference>
<sequence>MANSPKIDIYSLPDISQPEMDFRDTSFFRHQSAELPTPASLLRQYPDLGAGVLKFSDQNLVIKVGGSSELHLEEAQVIYGIRHAFPTSEVPVPELFGWRKHGDMTFIYMSLISGKTLREAWDDLQTDDKTSICVQLSQIVTALRSIKPDTPQFIGSINGGTLQDRYFRYDYEGGPFLSIKSYNDWLFAAATRQNPEKEELKFPDGLLRDYLSDEGQIYFTHGDLTVGNIIVSGPPGAYRIVGIIDWEQAGWYPEYWEYCKLLYGVEYDHPWREEGWADKVMRPFPREIDAFGEYSHWRGCP</sequence>
<dbReference type="Proteomes" id="UP000775872">
    <property type="component" value="Unassembled WGS sequence"/>
</dbReference>
<name>A0A9P0E8V1_9HYPO</name>
<dbReference type="InterPro" id="IPR051678">
    <property type="entry name" value="AGP_Transferase"/>
</dbReference>
<gene>
    <name evidence="2" type="ORF">CSOL1703_00013072</name>
</gene>
<dbReference type="Gene3D" id="3.90.1200.10">
    <property type="match status" value="1"/>
</dbReference>